<feature type="domain" description="Protein kinase" evidence="4">
    <location>
        <begin position="80"/>
        <end position="156"/>
    </location>
</feature>
<feature type="non-terminal residue" evidence="5">
    <location>
        <position position="1"/>
    </location>
</feature>
<evidence type="ECO:0000256" key="2">
    <source>
        <dbReference type="ARBA" id="ARBA00022840"/>
    </source>
</evidence>
<dbReference type="GO" id="GO:0004672">
    <property type="term" value="F:protein kinase activity"/>
    <property type="evidence" value="ECO:0007669"/>
    <property type="project" value="InterPro"/>
</dbReference>
<keyword evidence="2" id="KW-0067">ATP-binding</keyword>
<dbReference type="Pfam" id="PF07714">
    <property type="entry name" value="PK_Tyr_Ser-Thr"/>
    <property type="match status" value="1"/>
</dbReference>
<dbReference type="InterPro" id="IPR011009">
    <property type="entry name" value="Kinase-like_dom_sf"/>
</dbReference>
<dbReference type="Gramene" id="TVU49156">
    <property type="protein sequence ID" value="TVU49156"/>
    <property type="gene ID" value="EJB05_00450"/>
</dbReference>
<protein>
    <recommendedName>
        <fullName evidence="4">Protein kinase domain-containing protein</fullName>
    </recommendedName>
</protein>
<dbReference type="PANTHER" id="PTHR27007">
    <property type="match status" value="1"/>
</dbReference>
<dbReference type="InterPro" id="IPR050528">
    <property type="entry name" value="L-type_Lectin-RKs"/>
</dbReference>
<name>A0A5J9WMI1_9POAL</name>
<dbReference type="Proteomes" id="UP000324897">
    <property type="component" value="Chromosome 6"/>
</dbReference>
<organism evidence="5 6">
    <name type="scientific">Eragrostis curvula</name>
    <name type="common">weeping love grass</name>
    <dbReference type="NCBI Taxonomy" id="38414"/>
    <lineage>
        <taxon>Eukaryota</taxon>
        <taxon>Viridiplantae</taxon>
        <taxon>Streptophyta</taxon>
        <taxon>Embryophyta</taxon>
        <taxon>Tracheophyta</taxon>
        <taxon>Spermatophyta</taxon>
        <taxon>Magnoliopsida</taxon>
        <taxon>Liliopsida</taxon>
        <taxon>Poales</taxon>
        <taxon>Poaceae</taxon>
        <taxon>PACMAD clade</taxon>
        <taxon>Chloridoideae</taxon>
        <taxon>Eragrostideae</taxon>
        <taxon>Eragrostidinae</taxon>
        <taxon>Eragrostis</taxon>
    </lineage>
</organism>
<feature type="signal peptide" evidence="3">
    <location>
        <begin position="1"/>
        <end position="36"/>
    </location>
</feature>
<dbReference type="AlphaFoldDB" id="A0A5J9WMI1"/>
<reference evidence="5 6" key="1">
    <citation type="journal article" date="2019" name="Sci. Rep.">
        <title>A high-quality genome of Eragrostis curvula grass provides insights into Poaceae evolution and supports new strategies to enhance forage quality.</title>
        <authorList>
            <person name="Carballo J."/>
            <person name="Santos B.A.C.M."/>
            <person name="Zappacosta D."/>
            <person name="Garbus I."/>
            <person name="Selva J.P."/>
            <person name="Gallo C.A."/>
            <person name="Diaz A."/>
            <person name="Albertini E."/>
            <person name="Caccamo M."/>
            <person name="Echenique V."/>
        </authorList>
    </citation>
    <scope>NUCLEOTIDE SEQUENCE [LARGE SCALE GENOMIC DNA]</scope>
    <source>
        <strain evidence="6">cv. Victoria</strain>
        <tissue evidence="5">Leaf</tissue>
    </source>
</reference>
<proteinExistence type="predicted"/>
<dbReference type="PROSITE" id="PS50011">
    <property type="entry name" value="PROTEIN_KINASE_DOM"/>
    <property type="match status" value="1"/>
</dbReference>
<evidence type="ECO:0000256" key="3">
    <source>
        <dbReference type="SAM" id="SignalP"/>
    </source>
</evidence>
<dbReference type="GO" id="GO:0005524">
    <property type="term" value="F:ATP binding"/>
    <property type="evidence" value="ECO:0007669"/>
    <property type="project" value="UniProtKB-KW"/>
</dbReference>
<comment type="caution">
    <text evidence="5">The sequence shown here is derived from an EMBL/GenBank/DDBJ whole genome shotgun (WGS) entry which is preliminary data.</text>
</comment>
<evidence type="ECO:0000313" key="5">
    <source>
        <dbReference type="EMBL" id="TVU49156.1"/>
    </source>
</evidence>
<dbReference type="OrthoDB" id="694256at2759"/>
<dbReference type="EMBL" id="RWGY01000002">
    <property type="protein sequence ID" value="TVU49156.1"/>
    <property type="molecule type" value="Genomic_DNA"/>
</dbReference>
<sequence>MESHQINYGGSQRVHRQHHGIIALPWCLQFLLLAAAQRRTKSTGSLTFFHGEAVEIVELEQETRPKRFSYDELADATDNFSDDMKLGEEGFGLVYRGFLDELNLSVAIKGVPKSSRQGWKEFMSEVKIISRLGHRNLVVLISFTMASATTSRSSMS</sequence>
<dbReference type="SUPFAM" id="SSF56112">
    <property type="entry name" value="Protein kinase-like (PK-like)"/>
    <property type="match status" value="1"/>
</dbReference>
<keyword evidence="1" id="KW-0547">Nucleotide-binding</keyword>
<accession>A0A5J9WMI1</accession>
<gene>
    <name evidence="5" type="ORF">EJB05_00450</name>
</gene>
<dbReference type="InterPro" id="IPR001245">
    <property type="entry name" value="Ser-Thr/Tyr_kinase_cat_dom"/>
</dbReference>
<evidence type="ECO:0000256" key="1">
    <source>
        <dbReference type="ARBA" id="ARBA00022741"/>
    </source>
</evidence>
<evidence type="ECO:0000259" key="4">
    <source>
        <dbReference type="PROSITE" id="PS50011"/>
    </source>
</evidence>
<evidence type="ECO:0000313" key="6">
    <source>
        <dbReference type="Proteomes" id="UP000324897"/>
    </source>
</evidence>
<keyword evidence="6" id="KW-1185">Reference proteome</keyword>
<keyword evidence="3" id="KW-0732">Signal</keyword>
<dbReference type="InterPro" id="IPR000719">
    <property type="entry name" value="Prot_kinase_dom"/>
</dbReference>
<dbReference type="Gene3D" id="3.30.200.20">
    <property type="entry name" value="Phosphorylase Kinase, domain 1"/>
    <property type="match status" value="1"/>
</dbReference>
<feature type="chain" id="PRO_5023817658" description="Protein kinase domain-containing protein" evidence="3">
    <location>
        <begin position="37"/>
        <end position="156"/>
    </location>
</feature>
<dbReference type="GO" id="GO:0051707">
    <property type="term" value="P:response to other organism"/>
    <property type="evidence" value="ECO:0007669"/>
    <property type="project" value="UniProtKB-ARBA"/>
</dbReference>